<name>A0ABR0D9T6_9LAMI</name>
<dbReference type="Pfam" id="PF03468">
    <property type="entry name" value="XS"/>
    <property type="match status" value="1"/>
</dbReference>
<dbReference type="EMBL" id="JAYDYQ010002533">
    <property type="protein sequence ID" value="KAK4486024.1"/>
    <property type="molecule type" value="Genomic_DNA"/>
</dbReference>
<dbReference type="InterPro" id="IPR038588">
    <property type="entry name" value="XS_domain_sf"/>
</dbReference>
<proteinExistence type="inferred from homology"/>
<dbReference type="PANTHER" id="PTHR46602:SF1">
    <property type="entry name" value="PROTEIN SUPPRESSOR OF GENE SILENCING 3"/>
    <property type="match status" value="1"/>
</dbReference>
<evidence type="ECO:0000256" key="4">
    <source>
        <dbReference type="SAM" id="MobiDB-lite"/>
    </source>
</evidence>
<gene>
    <name evidence="7" type="ORF">RD792_008686</name>
</gene>
<evidence type="ECO:0000313" key="8">
    <source>
        <dbReference type="Proteomes" id="UP001291926"/>
    </source>
</evidence>
<protein>
    <submittedName>
        <fullName evidence="7">Uncharacterized protein</fullName>
    </submittedName>
</protein>
<accession>A0ABR0D9T6</accession>
<keyword evidence="2" id="KW-0943">RNA-mediated gene silencing</keyword>
<feature type="compositionally biased region" description="Basic and acidic residues" evidence="4">
    <location>
        <begin position="158"/>
        <end position="168"/>
    </location>
</feature>
<evidence type="ECO:0000259" key="6">
    <source>
        <dbReference type="Pfam" id="PF03470"/>
    </source>
</evidence>
<evidence type="ECO:0000256" key="2">
    <source>
        <dbReference type="ARBA" id="ARBA00023158"/>
    </source>
</evidence>
<evidence type="ECO:0000259" key="5">
    <source>
        <dbReference type="Pfam" id="PF03468"/>
    </source>
</evidence>
<keyword evidence="1" id="KW-0175">Coiled coil</keyword>
<evidence type="ECO:0000256" key="3">
    <source>
        <dbReference type="ARBA" id="ARBA00024022"/>
    </source>
</evidence>
<comment type="caution">
    <text evidence="7">The sequence shown here is derived from an EMBL/GenBank/DDBJ whole genome shotgun (WGS) entry which is preliminary data.</text>
</comment>
<feature type="domain" description="Zinc finger-XS" evidence="6">
    <location>
        <begin position="248"/>
        <end position="286"/>
    </location>
</feature>
<reference evidence="7 8" key="1">
    <citation type="journal article" date="2023" name="bioRxiv">
        <title>Genome report: Whole genome sequence and annotation of Penstemon davidsonii.</title>
        <authorList>
            <person name="Ostevik K.L."/>
            <person name="Alabady M."/>
            <person name="Zhang M."/>
            <person name="Rausher M.D."/>
        </authorList>
    </citation>
    <scope>NUCLEOTIDE SEQUENCE [LARGE SCALE GENOMIC DNA]</scope>
    <source>
        <strain evidence="7">DNT005</strain>
        <tissue evidence="7">Whole leaf</tissue>
    </source>
</reference>
<sequence>MGSRKGGGVPFSVGTSVPLSKGKSSSDAYGPGIDKLTHGVSDMSMNSTQDDGWEVYGKKSKNRTANSSVKQSGPPQSSSKAWGHADTVEKLGMRSSGGSGRGSGQIWPTLSSDSRKPAGRGYAKPQSPDTSFAVAPPIIPPPLKNGWGWSSRAASSRSSEDSLSLKENAEEELADVQASMVDDDNDDNDESDGIDESDDELMSDGFDSDESQKSHETRKKSKWFKELFECLDGLTVEEINEPERQWHCPACKGGPGAIDWYRGLQPLIAHAKTKGSKRVKLHRELAELLEEELRSRGTSAIPAGEIFGKWKGLEERADKEIVWPPTVMIMNTQYDRDENDKWIGMGNQELLDYFSSYSAVKARHSYGPQGHRGMSLLIFEATAVGYTEAERLSKHFEDTGRDRYAWGSNRVLMRPGGKRQLYGFMAEKQDLDSFNQHSQVTNVALKCLGKSKLKYEMKSYKQMVVNQMKQMSEDNQQLMWFKNKVAKEQKSKKALEESFGVVTEKLRKTMEENRIVKLRTKKHHEQNKEEMDYQEQFFKDQIQEFYDARNAKEENFEKIQQDQREKVTKSEANTSSVEERRRRAEEIAKFIQLQDKELKEFVNERDKLMKVHEEQMLNLKLRHHEEEMKLEKDFDDEFNRLLEKHTPNELKSVVGEAHP</sequence>
<dbReference type="Gene3D" id="3.30.70.2890">
    <property type="entry name" value="XS domain"/>
    <property type="match status" value="1"/>
</dbReference>
<dbReference type="PANTHER" id="PTHR46602">
    <property type="entry name" value="PROTEIN SUPPRESSOR OF GENE SILENCING 3"/>
    <property type="match status" value="1"/>
</dbReference>
<keyword evidence="8" id="KW-1185">Reference proteome</keyword>
<feature type="compositionally biased region" description="Basic and acidic residues" evidence="4">
    <location>
        <begin position="559"/>
        <end position="569"/>
    </location>
</feature>
<dbReference type="Proteomes" id="UP001291926">
    <property type="component" value="Unassembled WGS sequence"/>
</dbReference>
<comment type="similarity">
    <text evidence="3">Belongs to the SGS3 family.</text>
</comment>
<feature type="domain" description="XS" evidence="5">
    <location>
        <begin position="318"/>
        <end position="432"/>
    </location>
</feature>
<dbReference type="Pfam" id="PF03470">
    <property type="entry name" value="zf-XS"/>
    <property type="match status" value="1"/>
</dbReference>
<dbReference type="InterPro" id="IPR044287">
    <property type="entry name" value="SGS3"/>
</dbReference>
<organism evidence="7 8">
    <name type="scientific">Penstemon davidsonii</name>
    <dbReference type="NCBI Taxonomy" id="160366"/>
    <lineage>
        <taxon>Eukaryota</taxon>
        <taxon>Viridiplantae</taxon>
        <taxon>Streptophyta</taxon>
        <taxon>Embryophyta</taxon>
        <taxon>Tracheophyta</taxon>
        <taxon>Spermatophyta</taxon>
        <taxon>Magnoliopsida</taxon>
        <taxon>eudicotyledons</taxon>
        <taxon>Gunneridae</taxon>
        <taxon>Pentapetalae</taxon>
        <taxon>asterids</taxon>
        <taxon>lamiids</taxon>
        <taxon>Lamiales</taxon>
        <taxon>Plantaginaceae</taxon>
        <taxon>Cheloneae</taxon>
        <taxon>Penstemon</taxon>
    </lineage>
</organism>
<feature type="compositionally biased region" description="Acidic residues" evidence="4">
    <location>
        <begin position="181"/>
        <end position="209"/>
    </location>
</feature>
<feature type="region of interest" description="Disordered" evidence="4">
    <location>
        <begin position="559"/>
        <end position="578"/>
    </location>
</feature>
<dbReference type="InterPro" id="IPR005381">
    <property type="entry name" value="Znf-XS_domain"/>
</dbReference>
<dbReference type="InterPro" id="IPR005380">
    <property type="entry name" value="XS_domain"/>
</dbReference>
<evidence type="ECO:0000313" key="7">
    <source>
        <dbReference type="EMBL" id="KAK4486024.1"/>
    </source>
</evidence>
<feature type="compositionally biased region" description="Polar residues" evidence="4">
    <location>
        <begin position="63"/>
        <end position="80"/>
    </location>
</feature>
<evidence type="ECO:0000256" key="1">
    <source>
        <dbReference type="ARBA" id="ARBA00023054"/>
    </source>
</evidence>
<feature type="region of interest" description="Disordered" evidence="4">
    <location>
        <begin position="1"/>
        <end position="218"/>
    </location>
</feature>
<feature type="compositionally biased region" description="Polar residues" evidence="4">
    <location>
        <begin position="13"/>
        <end position="27"/>
    </location>
</feature>